<evidence type="ECO:0000256" key="6">
    <source>
        <dbReference type="ARBA" id="ARBA00023235"/>
    </source>
</evidence>
<dbReference type="NCBIfam" id="TIGR00218">
    <property type="entry name" value="manA"/>
    <property type="match status" value="1"/>
</dbReference>
<organism evidence="13 14">
    <name type="scientific">Actinomadura mexicana</name>
    <dbReference type="NCBI Taxonomy" id="134959"/>
    <lineage>
        <taxon>Bacteria</taxon>
        <taxon>Bacillati</taxon>
        <taxon>Actinomycetota</taxon>
        <taxon>Actinomycetes</taxon>
        <taxon>Streptosporangiales</taxon>
        <taxon>Thermomonosporaceae</taxon>
        <taxon>Actinomadura</taxon>
    </lineage>
</organism>
<dbReference type="GO" id="GO:0008270">
    <property type="term" value="F:zinc ion binding"/>
    <property type="evidence" value="ECO:0007669"/>
    <property type="project" value="InterPro"/>
</dbReference>
<keyword evidence="4 10" id="KW-0479">Metal-binding</keyword>
<dbReference type="Gene3D" id="1.10.441.10">
    <property type="entry name" value="Phosphomannose Isomerase, domain 2"/>
    <property type="match status" value="1"/>
</dbReference>
<accession>A0A239A7J0</accession>
<keyword evidence="14" id="KW-1185">Reference proteome</keyword>
<feature type="domain" description="Mannose-6-phosphate isomerase cupin" evidence="12">
    <location>
        <begin position="302"/>
        <end position="371"/>
    </location>
</feature>
<proteinExistence type="inferred from homology"/>
<dbReference type="GO" id="GO:0004476">
    <property type="term" value="F:mannose-6-phosphate isomerase activity"/>
    <property type="evidence" value="ECO:0007669"/>
    <property type="project" value="UniProtKB-EC"/>
</dbReference>
<comment type="catalytic activity">
    <reaction evidence="1">
        <text>D-mannose 6-phosphate = D-fructose 6-phosphate</text>
        <dbReference type="Rhea" id="RHEA:12356"/>
        <dbReference type="ChEBI" id="CHEBI:58735"/>
        <dbReference type="ChEBI" id="CHEBI:61527"/>
        <dbReference type="EC" id="5.3.1.8"/>
    </reaction>
</comment>
<reference evidence="14" key="1">
    <citation type="submission" date="2017-06" db="EMBL/GenBank/DDBJ databases">
        <authorList>
            <person name="Varghese N."/>
            <person name="Submissions S."/>
        </authorList>
    </citation>
    <scope>NUCLEOTIDE SEQUENCE [LARGE SCALE GENOMIC DNA]</scope>
    <source>
        <strain evidence="14">DSM 44485</strain>
    </source>
</reference>
<evidence type="ECO:0000256" key="5">
    <source>
        <dbReference type="ARBA" id="ARBA00022833"/>
    </source>
</evidence>
<dbReference type="EMBL" id="FZNP01000008">
    <property type="protein sequence ID" value="SNR91479.1"/>
    <property type="molecule type" value="Genomic_DNA"/>
</dbReference>
<dbReference type="Gene3D" id="2.60.120.10">
    <property type="entry name" value="Jelly Rolls"/>
    <property type="match status" value="2"/>
</dbReference>
<feature type="binding site" evidence="10">
    <location>
        <position position="96"/>
    </location>
    <ligand>
        <name>Zn(2+)</name>
        <dbReference type="ChEBI" id="CHEBI:29105"/>
    </ligand>
</feature>
<keyword evidence="5 10" id="KW-0862">Zinc</keyword>
<dbReference type="InterPro" id="IPR046457">
    <property type="entry name" value="PMI_typeI_cat"/>
</dbReference>
<evidence type="ECO:0000313" key="13">
    <source>
        <dbReference type="EMBL" id="SNR91479.1"/>
    </source>
</evidence>
<protein>
    <recommendedName>
        <fullName evidence="3">mannose-6-phosphate isomerase</fullName>
        <ecNumber evidence="3">5.3.1.8</ecNumber>
    </recommendedName>
    <alternativeName>
        <fullName evidence="7">Phosphohexomutase</fullName>
    </alternativeName>
    <alternativeName>
        <fullName evidence="8">Phosphomannose isomerase</fullName>
    </alternativeName>
</protein>
<dbReference type="SUPFAM" id="SSF51182">
    <property type="entry name" value="RmlC-like cupins"/>
    <property type="match status" value="1"/>
</dbReference>
<dbReference type="Proteomes" id="UP000198420">
    <property type="component" value="Unassembled WGS sequence"/>
</dbReference>
<dbReference type="GO" id="GO:0005975">
    <property type="term" value="P:carbohydrate metabolic process"/>
    <property type="evidence" value="ECO:0007669"/>
    <property type="project" value="InterPro"/>
</dbReference>
<evidence type="ECO:0000256" key="2">
    <source>
        <dbReference type="ARBA" id="ARBA00010772"/>
    </source>
</evidence>
<gene>
    <name evidence="13" type="ORF">SAMN06265355_108239</name>
</gene>
<feature type="domain" description="Phosphomannose isomerase type I catalytic" evidence="11">
    <location>
        <begin position="5"/>
        <end position="146"/>
    </location>
</feature>
<evidence type="ECO:0000259" key="11">
    <source>
        <dbReference type="Pfam" id="PF20511"/>
    </source>
</evidence>
<evidence type="ECO:0000256" key="4">
    <source>
        <dbReference type="ARBA" id="ARBA00022723"/>
    </source>
</evidence>
<dbReference type="PANTHER" id="PTHR10309:SF0">
    <property type="entry name" value="MANNOSE-6-PHOSPHATE ISOMERASE"/>
    <property type="match status" value="1"/>
</dbReference>
<dbReference type="CDD" id="cd07011">
    <property type="entry name" value="cupin_PMI_type_I_N"/>
    <property type="match status" value="1"/>
</dbReference>
<feature type="active site" evidence="9">
    <location>
        <position position="263"/>
    </location>
</feature>
<comment type="cofactor">
    <cofactor evidence="10">
        <name>Zn(2+)</name>
        <dbReference type="ChEBI" id="CHEBI:29105"/>
    </cofactor>
    <text evidence="10">Binds 1 zinc ion per subunit.</text>
</comment>
<keyword evidence="6 13" id="KW-0413">Isomerase</keyword>
<dbReference type="PRINTS" id="PR00714">
    <property type="entry name" value="MAN6PISMRASE"/>
</dbReference>
<feature type="binding site" evidence="10">
    <location>
        <position position="244"/>
    </location>
    <ligand>
        <name>Zn(2+)</name>
        <dbReference type="ChEBI" id="CHEBI:29105"/>
    </ligand>
</feature>
<dbReference type="GO" id="GO:0009298">
    <property type="term" value="P:GDP-mannose biosynthetic process"/>
    <property type="evidence" value="ECO:0007669"/>
    <property type="project" value="InterPro"/>
</dbReference>
<dbReference type="InterPro" id="IPR001250">
    <property type="entry name" value="Man6P_Isoase-1"/>
</dbReference>
<dbReference type="Pfam" id="PF20511">
    <property type="entry name" value="PMI_typeI_cat"/>
    <property type="match status" value="1"/>
</dbReference>
<dbReference type="InterPro" id="IPR049071">
    <property type="entry name" value="MPI_cupin_dom"/>
</dbReference>
<evidence type="ECO:0000313" key="14">
    <source>
        <dbReference type="Proteomes" id="UP000198420"/>
    </source>
</evidence>
<name>A0A239A7J0_9ACTN</name>
<dbReference type="InterPro" id="IPR016305">
    <property type="entry name" value="Mannose-6-P_Isomerase"/>
</dbReference>
<evidence type="ECO:0000256" key="8">
    <source>
        <dbReference type="ARBA" id="ARBA00030762"/>
    </source>
</evidence>
<dbReference type="EC" id="5.3.1.8" evidence="3"/>
<dbReference type="PIRSF" id="PIRSF001480">
    <property type="entry name" value="Mannose-6-phosphate_isomerase"/>
    <property type="match status" value="1"/>
</dbReference>
<comment type="similarity">
    <text evidence="2">Belongs to the mannose-6-phosphate isomerase type 1 family.</text>
</comment>
<sequence>MVPLPLTTAIRPYDWGSRTALAELLGVEPTGRPQAELWAGAHPAAPSRVDGTPLGALIDRDPIGMLGAPCVDRFGPTLPYLLKVLAVEKPLSLQVHPTTAQAEAGFAREEAQGIPVDDAARTYKDPFHKPEMVCALTEFHGLCGFRDPGETAGLLESLKVPELDPWIGTLRAEPPAEALRTVLTQMLDEGSRPLQAAVEPALTGVYADIARAHPGDPGVLAALLLDHVELKPGQALFMDAGVPHSYLGGLAIEVMANSDNVVRCGLTAKHIDVPELTRVVEFVPSRPHRIEPTADRLYRTAAEEFTLVRHDLAEVPEDLPAGLPQTLLCLEGEARITAEAPLTLARGEAAFVPAGAPATRLTGHGTLYRVLPGIGS</sequence>
<dbReference type="GO" id="GO:0005829">
    <property type="term" value="C:cytosol"/>
    <property type="evidence" value="ECO:0007669"/>
    <property type="project" value="TreeGrafter"/>
</dbReference>
<dbReference type="PANTHER" id="PTHR10309">
    <property type="entry name" value="MANNOSE-6-PHOSPHATE ISOMERASE"/>
    <property type="match status" value="1"/>
</dbReference>
<dbReference type="InterPro" id="IPR014710">
    <property type="entry name" value="RmlC-like_jellyroll"/>
</dbReference>
<feature type="binding site" evidence="10">
    <location>
        <position position="94"/>
    </location>
    <ligand>
        <name>Zn(2+)</name>
        <dbReference type="ChEBI" id="CHEBI:29105"/>
    </ligand>
</feature>
<dbReference type="Pfam" id="PF21621">
    <property type="entry name" value="MPI_cupin_dom"/>
    <property type="match status" value="1"/>
</dbReference>
<feature type="binding site" evidence="10">
    <location>
        <position position="131"/>
    </location>
    <ligand>
        <name>Zn(2+)</name>
        <dbReference type="ChEBI" id="CHEBI:29105"/>
    </ligand>
</feature>
<evidence type="ECO:0000256" key="10">
    <source>
        <dbReference type="PIRSR" id="PIRSR001480-2"/>
    </source>
</evidence>
<evidence type="ECO:0000256" key="7">
    <source>
        <dbReference type="ARBA" id="ARBA00029741"/>
    </source>
</evidence>
<evidence type="ECO:0000256" key="1">
    <source>
        <dbReference type="ARBA" id="ARBA00000757"/>
    </source>
</evidence>
<dbReference type="InterPro" id="IPR011051">
    <property type="entry name" value="RmlC_Cupin_sf"/>
</dbReference>
<evidence type="ECO:0000256" key="9">
    <source>
        <dbReference type="PIRSR" id="PIRSR001480-1"/>
    </source>
</evidence>
<dbReference type="AlphaFoldDB" id="A0A239A7J0"/>
<evidence type="ECO:0000259" key="12">
    <source>
        <dbReference type="Pfam" id="PF21621"/>
    </source>
</evidence>
<evidence type="ECO:0000256" key="3">
    <source>
        <dbReference type="ARBA" id="ARBA00011956"/>
    </source>
</evidence>